<dbReference type="PROSITE" id="PS50097">
    <property type="entry name" value="BTB"/>
    <property type="match status" value="1"/>
</dbReference>
<dbReference type="SMART" id="SM00320">
    <property type="entry name" value="WD40"/>
    <property type="match status" value="3"/>
</dbReference>
<evidence type="ECO:0000256" key="1">
    <source>
        <dbReference type="ARBA" id="ARBA00022574"/>
    </source>
</evidence>
<name>A0ABQ8X728_9EUKA</name>
<accession>A0ABQ8X728</accession>
<keyword evidence="5" id="KW-1185">Reference proteome</keyword>
<evidence type="ECO:0000259" key="3">
    <source>
        <dbReference type="PROSITE" id="PS50097"/>
    </source>
</evidence>
<organism evidence="4 5">
    <name type="scientific">Anaeramoeba flamelloides</name>
    <dbReference type="NCBI Taxonomy" id="1746091"/>
    <lineage>
        <taxon>Eukaryota</taxon>
        <taxon>Metamonada</taxon>
        <taxon>Anaeramoebidae</taxon>
        <taxon>Anaeramoeba</taxon>
    </lineage>
</organism>
<dbReference type="PANTHER" id="PTHR22847:SF637">
    <property type="entry name" value="WD REPEAT DOMAIN 5B"/>
    <property type="match status" value="1"/>
</dbReference>
<dbReference type="InterPro" id="IPR001680">
    <property type="entry name" value="WD40_rpt"/>
</dbReference>
<proteinExistence type="predicted"/>
<dbReference type="PANTHER" id="PTHR22847">
    <property type="entry name" value="WD40 REPEAT PROTEIN"/>
    <property type="match status" value="1"/>
</dbReference>
<dbReference type="CDD" id="cd18186">
    <property type="entry name" value="BTB_POZ_ZBTB_KLHL-like"/>
    <property type="match status" value="1"/>
</dbReference>
<keyword evidence="1" id="KW-0853">WD repeat</keyword>
<comment type="caution">
    <text evidence="4">The sequence shown here is derived from an EMBL/GenBank/DDBJ whole genome shotgun (WGS) entry which is preliminary data.</text>
</comment>
<dbReference type="EMBL" id="JAOAOG010000327">
    <property type="protein sequence ID" value="KAJ6228492.1"/>
    <property type="molecule type" value="Genomic_DNA"/>
</dbReference>
<dbReference type="InterPro" id="IPR036322">
    <property type="entry name" value="WD40_repeat_dom_sf"/>
</dbReference>
<keyword evidence="2" id="KW-0677">Repeat</keyword>
<dbReference type="InterPro" id="IPR000210">
    <property type="entry name" value="BTB/POZ_dom"/>
</dbReference>
<dbReference type="Gene3D" id="2.130.10.10">
    <property type="entry name" value="YVTN repeat-like/Quinoprotein amine dehydrogenase"/>
    <property type="match status" value="1"/>
</dbReference>
<gene>
    <name evidence="4" type="ORF">M0813_08843</name>
</gene>
<dbReference type="Proteomes" id="UP001150062">
    <property type="component" value="Unassembled WGS sequence"/>
</dbReference>
<sequence>MNNKKENLYQIIPKELPSLNTQNSHKFNHVIRSILVDKRSVFLGTKDGKILQIPVNTKKISKENLSFIKVHNDEVNQIRKREEFIVTCSDDSKIIVTNPKTKKKVKEFLGNCDCVNRTIDYKEIVYSFSISNEILSWDFETTKLLQKIKKPETIGTRGTIGSLETIGTIATLEKVTGKIFVGTDCGKVAVIDPETNKLIKVFQAHTHFVEDLDSRDGIVYTAGNGSEYGHIKSWDAKTFKQLSQFEGHEDGTIAIRVKWNYLFSLGPLEKKIKIWDLKTTQLLYFINLNGRCWSFDLNEKYLYVAIHQTLFLIDIENKLETYSSSIDFLQLFKDQKNCDFKILEFPVHKFIIKLRCGKDPEEIKAILENNFEKEQVHFFLEWVYGKKLYSSTYLKGIEKIFDNLEIQDFKKKTLQSDLIKAYSDEDSKDFSIIVKDPEQEEEFEEIKVHKFILFARCKLFRNFFQNITEKSIQRVQDYSGKSVESIKHFIRYLYFNDLKLTGDDDPQLISEELDDALDYYQLDTNCNFQNCLNKIKKKFNLN</sequence>
<evidence type="ECO:0000313" key="5">
    <source>
        <dbReference type="Proteomes" id="UP001150062"/>
    </source>
</evidence>
<reference evidence="4" key="1">
    <citation type="submission" date="2022-08" db="EMBL/GenBank/DDBJ databases">
        <title>Novel sulfate-reducing endosymbionts in the free-living metamonad Anaeramoeba.</title>
        <authorList>
            <person name="Jerlstrom-Hultqvist J."/>
            <person name="Cepicka I."/>
            <person name="Gallot-Lavallee L."/>
            <person name="Salas-Leiva D."/>
            <person name="Curtis B.A."/>
            <person name="Zahonova K."/>
            <person name="Pipaliya S."/>
            <person name="Dacks J."/>
            <person name="Roger A.J."/>
        </authorList>
    </citation>
    <scope>NUCLEOTIDE SEQUENCE</scope>
    <source>
        <strain evidence="4">Schooner1</strain>
    </source>
</reference>
<evidence type="ECO:0000313" key="4">
    <source>
        <dbReference type="EMBL" id="KAJ6228492.1"/>
    </source>
</evidence>
<feature type="domain" description="BTB" evidence="3">
    <location>
        <begin position="428"/>
        <end position="502"/>
    </location>
</feature>
<protein>
    <recommendedName>
        <fullName evidence="3">BTB domain-containing protein</fullName>
    </recommendedName>
</protein>
<dbReference type="Gene3D" id="3.30.710.10">
    <property type="entry name" value="Potassium Channel Kv1.1, Chain A"/>
    <property type="match status" value="1"/>
</dbReference>
<dbReference type="InterPro" id="IPR011333">
    <property type="entry name" value="SKP1/BTB/POZ_sf"/>
</dbReference>
<dbReference type="Pfam" id="PF00651">
    <property type="entry name" value="BTB"/>
    <property type="match status" value="1"/>
</dbReference>
<dbReference type="SUPFAM" id="SSF54695">
    <property type="entry name" value="POZ domain"/>
    <property type="match status" value="1"/>
</dbReference>
<dbReference type="SUPFAM" id="SSF50978">
    <property type="entry name" value="WD40 repeat-like"/>
    <property type="match status" value="1"/>
</dbReference>
<evidence type="ECO:0000256" key="2">
    <source>
        <dbReference type="ARBA" id="ARBA00022737"/>
    </source>
</evidence>
<dbReference type="InterPro" id="IPR015943">
    <property type="entry name" value="WD40/YVTN_repeat-like_dom_sf"/>
</dbReference>